<protein>
    <submittedName>
        <fullName evidence="2">NosL</fullName>
    </submittedName>
</protein>
<dbReference type="InterPro" id="IPR008719">
    <property type="entry name" value="N2O_reductase_NosL"/>
</dbReference>
<feature type="signal peptide" evidence="1">
    <location>
        <begin position="1"/>
        <end position="19"/>
    </location>
</feature>
<dbReference type="AlphaFoldDB" id="A0A380MPE7"/>
<proteinExistence type="predicted"/>
<keyword evidence="3" id="KW-1185">Reference proteome</keyword>
<evidence type="ECO:0000256" key="1">
    <source>
        <dbReference type="SAM" id="SignalP"/>
    </source>
</evidence>
<dbReference type="OrthoDB" id="7354657at2"/>
<feature type="chain" id="PRO_5016945937" evidence="1">
    <location>
        <begin position="20"/>
        <end position="96"/>
    </location>
</feature>
<dbReference type="Proteomes" id="UP000254601">
    <property type="component" value="Unassembled WGS sequence"/>
</dbReference>
<gene>
    <name evidence="2" type="ORF">NCTC13337_00768</name>
</gene>
<evidence type="ECO:0000313" key="2">
    <source>
        <dbReference type="EMBL" id="SUO94489.1"/>
    </source>
</evidence>
<dbReference type="Gene3D" id="3.30.70.2060">
    <property type="match status" value="1"/>
</dbReference>
<accession>A0A380MPE7</accession>
<dbReference type="Pfam" id="PF05573">
    <property type="entry name" value="NosL"/>
    <property type="match status" value="1"/>
</dbReference>
<organism evidence="2 3">
    <name type="scientific">Suttonella ornithocola</name>
    <dbReference type="NCBI Taxonomy" id="279832"/>
    <lineage>
        <taxon>Bacteria</taxon>
        <taxon>Pseudomonadati</taxon>
        <taxon>Pseudomonadota</taxon>
        <taxon>Gammaproteobacteria</taxon>
        <taxon>Cardiobacteriales</taxon>
        <taxon>Cardiobacteriaceae</taxon>
        <taxon>Suttonella</taxon>
    </lineage>
</organism>
<name>A0A380MPE7_9GAMM</name>
<reference evidence="2 3" key="1">
    <citation type="submission" date="2018-06" db="EMBL/GenBank/DDBJ databases">
        <authorList>
            <consortium name="Pathogen Informatics"/>
            <person name="Doyle S."/>
        </authorList>
    </citation>
    <scope>NUCLEOTIDE SEQUENCE [LARGE SCALE GENOMIC DNA]</scope>
    <source>
        <strain evidence="2 3">NCTC13337</strain>
    </source>
</reference>
<sequence length="96" mass="10732">MTKPLLIILFLCLSACDSAEKTATPQAPQMLIPEDAKDYYSHMGVLENSGEKGQVLLLDGQRETLWFGSVKNLLTYLHHPETANRPMQAYVGLLQK</sequence>
<dbReference type="RefSeq" id="WP_072575771.1">
    <property type="nucleotide sequence ID" value="NZ_LWHB01000024.1"/>
</dbReference>
<dbReference type="EMBL" id="UHIC01000001">
    <property type="protein sequence ID" value="SUO94489.1"/>
    <property type="molecule type" value="Genomic_DNA"/>
</dbReference>
<evidence type="ECO:0000313" key="3">
    <source>
        <dbReference type="Proteomes" id="UP000254601"/>
    </source>
</evidence>
<keyword evidence="1" id="KW-0732">Signal</keyword>